<feature type="region of interest" description="Disordered" evidence="1">
    <location>
        <begin position="551"/>
        <end position="749"/>
    </location>
</feature>
<feature type="compositionally biased region" description="Basic and acidic residues" evidence="1">
    <location>
        <begin position="115"/>
        <end position="126"/>
    </location>
</feature>
<feature type="compositionally biased region" description="Polar residues" evidence="1">
    <location>
        <begin position="128"/>
        <end position="144"/>
    </location>
</feature>
<proteinExistence type="predicted"/>
<name>A0A8J2T138_ZYGB2</name>
<evidence type="ECO:0000259" key="3">
    <source>
        <dbReference type="PROSITE" id="PS50235"/>
    </source>
</evidence>
<keyword evidence="2" id="KW-0472">Membrane</keyword>
<keyword evidence="5" id="KW-1185">Reference proteome</keyword>
<dbReference type="PANTHER" id="PTHR24006">
    <property type="entry name" value="UBIQUITIN CARBOXYL-TERMINAL HYDROLASE"/>
    <property type="match status" value="1"/>
</dbReference>
<sequence>MPQVVYVVSRGSSNVNGYWLNSFLHSNNKGLRYITYGVLTVLSIYVLAPSVTYLIFGENMFSSGSKRSDKTTTGLINNRNDCFANSSVQALSALPKLTLYLNDILKQATQVAKDLKGDDVGPREEPNQPGSAESRQTATANNDPGLSRKQIETLATPKAELEQNPLDMHMANMSINRPGLSALKSNATLTTLKDNDNGGDETPEMSLHLADESGDTPVDDSRLPKLPMHRSLASMLEQLQRTITSTRYLSIWPLLHCLEVIFNARISSGQNDAHELTQVILETLQKENIKLREFVNNHNISMRIPEIPFRGKTADHLVCTACRNSSKVKTHQFIMYPLTVPQALQSKLADMVSDNQTETIEGYSCLTCKVSKILENERGRDTSKYPVTEQNILKSLSNALPNMLINDDVSEDLHNYIDGYDKDGCAVGKLKSTIVKKTVVVEAPPILLIHLSRSIFNGATYSRNSCAVNFDEILQLQEQVIENNRCVGINTVGYRLKAIVKHSGSHSQGHYQCYRHKPDFVKDIDTHAVINRTPVIDASLVNIQDPQASKEMAATEMMEPPSRQLGDSHTNLSSTSLSNSSTSPRVDNPENSEDRTFDQGDSAKMSRKPSAIKKITNFLSGKTSLGNQSSDNTETSDSETGGRSRKLTASRSVEGNSRNPSSIRKSSSRSRNPSAIRTSENMSRTSSSTSRSRASSVSSFHRNRSRANSISSDRTPSDFSETTSSEENLGTTASETDDNSANPTARKRHLKKIKSVTKYPYWLISDTAVHEAKPQEVLNETKYVYMLFYERFDTA</sequence>
<evidence type="ECO:0000313" key="4">
    <source>
        <dbReference type="EMBL" id="CDF87435.1"/>
    </source>
</evidence>
<feature type="domain" description="USP" evidence="3">
    <location>
        <begin position="73"/>
        <end position="561"/>
    </location>
</feature>
<dbReference type="SUPFAM" id="SSF54001">
    <property type="entry name" value="Cysteine proteinases"/>
    <property type="match status" value="1"/>
</dbReference>
<feature type="compositionally biased region" description="Low complexity" evidence="1">
    <location>
        <begin position="570"/>
        <end position="583"/>
    </location>
</feature>
<keyword evidence="2" id="KW-0812">Transmembrane</keyword>
<dbReference type="InterPro" id="IPR001394">
    <property type="entry name" value="Peptidase_C19_UCH"/>
</dbReference>
<dbReference type="PROSITE" id="PS00973">
    <property type="entry name" value="USP_2"/>
    <property type="match status" value="1"/>
</dbReference>
<dbReference type="AlphaFoldDB" id="A0A8J2T138"/>
<dbReference type="Gene3D" id="3.90.70.10">
    <property type="entry name" value="Cysteine proteinases"/>
    <property type="match status" value="2"/>
</dbReference>
<dbReference type="InterPro" id="IPR038765">
    <property type="entry name" value="Papain-like_cys_pep_sf"/>
</dbReference>
<dbReference type="GO" id="GO:0004843">
    <property type="term" value="F:cysteine-type deubiquitinase activity"/>
    <property type="evidence" value="ECO:0007669"/>
    <property type="project" value="InterPro"/>
</dbReference>
<evidence type="ECO:0000256" key="2">
    <source>
        <dbReference type="SAM" id="Phobius"/>
    </source>
</evidence>
<dbReference type="InterPro" id="IPR018200">
    <property type="entry name" value="USP_CS"/>
</dbReference>
<dbReference type="GO" id="GO:0005634">
    <property type="term" value="C:nucleus"/>
    <property type="evidence" value="ECO:0007669"/>
    <property type="project" value="TreeGrafter"/>
</dbReference>
<dbReference type="PROSITE" id="PS50235">
    <property type="entry name" value="USP_3"/>
    <property type="match status" value="1"/>
</dbReference>
<protein>
    <submittedName>
        <fullName evidence="4">BN860_06304g1_1</fullName>
    </submittedName>
</protein>
<feature type="compositionally biased region" description="Polar residues" evidence="1">
    <location>
        <begin position="617"/>
        <end position="628"/>
    </location>
</feature>
<feature type="compositionally biased region" description="Low complexity" evidence="1">
    <location>
        <begin position="629"/>
        <end position="639"/>
    </location>
</feature>
<dbReference type="InterPro" id="IPR028889">
    <property type="entry name" value="USP"/>
</dbReference>
<organism evidence="4 5">
    <name type="scientific">Zygosaccharomyces bailii (strain CLIB 213 / ATCC 58445 / CBS 680 / BCRC 21525 / NBRC 1098 / NCYC 1416 / NRRL Y-2227)</name>
    <dbReference type="NCBI Taxonomy" id="1333698"/>
    <lineage>
        <taxon>Eukaryota</taxon>
        <taxon>Fungi</taxon>
        <taxon>Dikarya</taxon>
        <taxon>Ascomycota</taxon>
        <taxon>Saccharomycotina</taxon>
        <taxon>Saccharomycetes</taxon>
        <taxon>Saccharomycetales</taxon>
        <taxon>Saccharomycetaceae</taxon>
        <taxon>Zygosaccharomyces</taxon>
    </lineage>
</organism>
<dbReference type="Pfam" id="PF00443">
    <property type="entry name" value="UCH"/>
    <property type="match status" value="1"/>
</dbReference>
<dbReference type="PANTHER" id="PTHR24006:SF827">
    <property type="entry name" value="UBIQUITIN CARBOXYL-TERMINAL HYDROLASE 34"/>
    <property type="match status" value="1"/>
</dbReference>
<dbReference type="OrthoDB" id="2248014at2759"/>
<dbReference type="CDD" id="cd02662">
    <property type="entry name" value="Peptidase_C19F"/>
    <property type="match status" value="1"/>
</dbReference>
<accession>A0A8J2T138</accession>
<gene>
    <name evidence="4" type="ORF">BN860_06304g</name>
</gene>
<dbReference type="Proteomes" id="UP000019375">
    <property type="component" value="Unassembled WGS sequence"/>
</dbReference>
<evidence type="ECO:0000313" key="5">
    <source>
        <dbReference type="Proteomes" id="UP000019375"/>
    </source>
</evidence>
<dbReference type="InterPro" id="IPR050164">
    <property type="entry name" value="Peptidase_C19"/>
</dbReference>
<keyword evidence="2" id="KW-1133">Transmembrane helix</keyword>
<feature type="compositionally biased region" description="Low complexity" evidence="1">
    <location>
        <begin position="657"/>
        <end position="699"/>
    </location>
</feature>
<feature type="transmembrane region" description="Helical" evidence="2">
    <location>
        <begin position="33"/>
        <end position="56"/>
    </location>
</feature>
<evidence type="ECO:0000256" key="1">
    <source>
        <dbReference type="SAM" id="MobiDB-lite"/>
    </source>
</evidence>
<feature type="region of interest" description="Disordered" evidence="1">
    <location>
        <begin position="115"/>
        <end position="149"/>
    </location>
</feature>
<reference evidence="5" key="1">
    <citation type="journal article" date="2013" name="Genome Announc.">
        <title>Genome sequence of the food spoilage yeast Zygosaccharomyces bailii CLIB 213(T).</title>
        <authorList>
            <person name="Galeote V."/>
            <person name="Bigey F."/>
            <person name="Devillers H."/>
            <person name="Neuveglise C."/>
            <person name="Dequin S."/>
        </authorList>
    </citation>
    <scope>NUCLEOTIDE SEQUENCE [LARGE SCALE GENOMIC DNA]</scope>
    <source>
        <strain evidence="5">CLIB 213 / ATCC 58445 / CBS 680 / CCRC 21525 / NBRC 1098 / NCYC 1416 / NRRL Y-2227</strain>
    </source>
</reference>
<dbReference type="EMBL" id="HG316454">
    <property type="protein sequence ID" value="CDF87435.1"/>
    <property type="molecule type" value="Genomic_DNA"/>
</dbReference>
<dbReference type="GO" id="GO:0005829">
    <property type="term" value="C:cytosol"/>
    <property type="evidence" value="ECO:0007669"/>
    <property type="project" value="TreeGrafter"/>
</dbReference>
<dbReference type="GO" id="GO:0016579">
    <property type="term" value="P:protein deubiquitination"/>
    <property type="evidence" value="ECO:0007669"/>
    <property type="project" value="InterPro"/>
</dbReference>
<feature type="compositionally biased region" description="Polar residues" evidence="1">
    <location>
        <begin position="706"/>
        <end position="743"/>
    </location>
</feature>